<dbReference type="PANTHER" id="PTHR43690">
    <property type="entry name" value="NARDILYSIN"/>
    <property type="match status" value="1"/>
</dbReference>
<dbReference type="Pfam" id="PF00675">
    <property type="entry name" value="Peptidase_M16"/>
    <property type="match status" value="1"/>
</dbReference>
<sequence>MTTNFAARRLLSAALALALIGSPLTAQVSASAAPSAASATPRPWFYEQSDVPMDPAWHFGELPNGLRYAIRRNDVPAGQVSVRVRVDVGSLMEEPAEAGFAHFIEHLSFRGSRDVPDGESKRIWQRLGATFGSDTNAQTTPTGTTYALDLPRANEAGIDESLKILAGMLSQPNIAKAPVEAERAVVMAERREGLSPQSRVGDEIRSFYYAGQRLGKHSTIGTEATLAAATPQALNAFHDRWYRPDRTVIAISGAMDPALLEAKIRAHFSGWKAQGPATPLPDFGKPDPRAPATKVVVEPSAPYTVGLAYLRPWTFNADTVAFNQARLADMVALELINRRLEVAASQGASFLQASVALDNSSRSVNATYVTIVPVGNEWEKALKEVRAIVEDARKTAPSQTDIDREFSGMQGEYAALVASADIEGSARQAEDLVSAVDIRETVVSPATQLEIYRSARSYMTPDKLLASTRRLFSASAVRALLSLKTAQPNALARLTTALRAPVQAATNARLGDKAVTMASLPALPPPGKVVSRTPVGIIGIQNIAFDNGVRLLLVGNKAEPGKVHVKVRFGHGRESFSPKQDDALWAAPFGIAASGIGDVDQRGLAELMNGRRLGFDFGIDDDAFTLSATSSPEDYADQLRLFATKLAFPRWDEAPLKRAMAALEAGYDPVPGSASDAIERNLDWMLRDRDGRYSPAAPSDRAALTLDKFKALWAPRLASGPIEVQIYGDVDTEAAIQAVAATFGALPKREDLQPPPENRAMHFPRPVSSPVLLSHTGPSEQAAAIIAWPTGGGTARIRESRQLEMLARLISDRLFEKLRSIDGAAYTPSASSIWPETSDSGGYLFVQTQLKPDRIPYFFQLMNEIAADLASKPVTQDELDRQVEPIRQLLNRAAYSNAFWMSQLEGYTTDPRKLGLATSLARDLLDTTPADIQALAARYLVPGQSWSAIVLARGMPVPLITKQQTASGPAAQAAGGSPAPASH</sequence>
<comment type="caution">
    <text evidence="13">The sequence shown here is derived from an EMBL/GenBank/DDBJ whole genome shotgun (WGS) entry which is preliminary data.</text>
</comment>
<evidence type="ECO:0000256" key="10">
    <source>
        <dbReference type="SAM" id="SignalP"/>
    </source>
</evidence>
<feature type="region of interest" description="Disordered" evidence="9">
    <location>
        <begin position="963"/>
        <end position="983"/>
    </location>
</feature>
<evidence type="ECO:0000313" key="14">
    <source>
        <dbReference type="Proteomes" id="UP001138757"/>
    </source>
</evidence>
<keyword evidence="4" id="KW-0479">Metal-binding</keyword>
<keyword evidence="7" id="KW-0482">Metalloprotease</keyword>
<keyword evidence="3" id="KW-0645">Protease</keyword>
<reference evidence="13" key="1">
    <citation type="submission" date="2021-05" db="EMBL/GenBank/DDBJ databases">
        <title>Genome of Sphingobium sp. strain.</title>
        <authorList>
            <person name="Fan R."/>
        </authorList>
    </citation>
    <scope>NUCLEOTIDE SEQUENCE</scope>
    <source>
        <strain evidence="13">H33</strain>
    </source>
</reference>
<evidence type="ECO:0000256" key="6">
    <source>
        <dbReference type="ARBA" id="ARBA00022833"/>
    </source>
</evidence>
<evidence type="ECO:0000256" key="3">
    <source>
        <dbReference type="ARBA" id="ARBA00022670"/>
    </source>
</evidence>
<dbReference type="SUPFAM" id="SSF63411">
    <property type="entry name" value="LuxS/MPP-like metallohydrolase"/>
    <property type="match status" value="3"/>
</dbReference>
<dbReference type="Proteomes" id="UP001138757">
    <property type="component" value="Unassembled WGS sequence"/>
</dbReference>
<comment type="similarity">
    <text evidence="2 8">Belongs to the peptidase M16 family.</text>
</comment>
<dbReference type="Pfam" id="PF05193">
    <property type="entry name" value="Peptidase_M16_C"/>
    <property type="match status" value="2"/>
</dbReference>
<protein>
    <submittedName>
        <fullName evidence="13">Insulinase family protein</fullName>
    </submittedName>
</protein>
<keyword evidence="14" id="KW-1185">Reference proteome</keyword>
<dbReference type="InterPro" id="IPR007863">
    <property type="entry name" value="Peptidase_M16_C"/>
</dbReference>
<name>A0A9X1IRM6_9SPHN</name>
<evidence type="ECO:0000259" key="12">
    <source>
        <dbReference type="Pfam" id="PF05193"/>
    </source>
</evidence>
<feature type="domain" description="Peptidase M16 C-terminal" evidence="12">
    <location>
        <begin position="229"/>
        <end position="404"/>
    </location>
</feature>
<dbReference type="InterPro" id="IPR001431">
    <property type="entry name" value="Pept_M16_Zn_BS"/>
</dbReference>
<organism evidence="13 14">
    <name type="scientific">Sphingobium nicotianae</name>
    <dbReference type="NCBI Taxonomy" id="2782607"/>
    <lineage>
        <taxon>Bacteria</taxon>
        <taxon>Pseudomonadati</taxon>
        <taxon>Pseudomonadota</taxon>
        <taxon>Alphaproteobacteria</taxon>
        <taxon>Sphingomonadales</taxon>
        <taxon>Sphingomonadaceae</taxon>
        <taxon>Sphingobium</taxon>
    </lineage>
</organism>
<comment type="cofactor">
    <cofactor evidence="1">
        <name>Zn(2+)</name>
        <dbReference type="ChEBI" id="CHEBI:29105"/>
    </cofactor>
</comment>
<dbReference type="PANTHER" id="PTHR43690:SF17">
    <property type="entry name" value="PROTEIN YHJJ"/>
    <property type="match status" value="1"/>
</dbReference>
<feature type="domain" description="Peptidase M16 N-terminal" evidence="11">
    <location>
        <begin position="72"/>
        <end position="216"/>
    </location>
</feature>
<accession>A0A9X1IRM6</accession>
<feature type="signal peptide" evidence="10">
    <location>
        <begin position="1"/>
        <end position="26"/>
    </location>
</feature>
<dbReference type="AlphaFoldDB" id="A0A9X1IRM6"/>
<dbReference type="EMBL" id="JAHGAW010000007">
    <property type="protein sequence ID" value="MBT2187588.1"/>
    <property type="molecule type" value="Genomic_DNA"/>
</dbReference>
<evidence type="ECO:0000313" key="13">
    <source>
        <dbReference type="EMBL" id="MBT2187588.1"/>
    </source>
</evidence>
<dbReference type="InterPro" id="IPR050626">
    <property type="entry name" value="Peptidase_M16"/>
</dbReference>
<dbReference type="InterPro" id="IPR011249">
    <property type="entry name" value="Metalloenz_LuxS/M16"/>
</dbReference>
<gene>
    <name evidence="13" type="ORF">KK488_11610</name>
</gene>
<proteinExistence type="inferred from homology"/>
<keyword evidence="10" id="KW-0732">Signal</keyword>
<keyword evidence="6" id="KW-0862">Zinc</keyword>
<feature type="domain" description="Peptidase M16 C-terminal" evidence="12">
    <location>
        <begin position="704"/>
        <end position="883"/>
    </location>
</feature>
<evidence type="ECO:0000256" key="8">
    <source>
        <dbReference type="RuleBase" id="RU004447"/>
    </source>
</evidence>
<evidence type="ECO:0000256" key="1">
    <source>
        <dbReference type="ARBA" id="ARBA00001947"/>
    </source>
</evidence>
<dbReference type="Gene3D" id="3.30.830.10">
    <property type="entry name" value="Metalloenzyme, LuxS/M16 peptidase-like"/>
    <property type="match status" value="3"/>
</dbReference>
<dbReference type="PROSITE" id="PS00143">
    <property type="entry name" value="INSULINASE"/>
    <property type="match status" value="1"/>
</dbReference>
<dbReference type="GO" id="GO:0004222">
    <property type="term" value="F:metalloendopeptidase activity"/>
    <property type="evidence" value="ECO:0007669"/>
    <property type="project" value="InterPro"/>
</dbReference>
<dbReference type="InterPro" id="IPR011765">
    <property type="entry name" value="Pept_M16_N"/>
</dbReference>
<dbReference type="GO" id="GO:0046872">
    <property type="term" value="F:metal ion binding"/>
    <property type="evidence" value="ECO:0007669"/>
    <property type="project" value="UniProtKB-KW"/>
</dbReference>
<feature type="chain" id="PRO_5040859425" evidence="10">
    <location>
        <begin position="27"/>
        <end position="983"/>
    </location>
</feature>
<dbReference type="GO" id="GO:0006508">
    <property type="term" value="P:proteolysis"/>
    <property type="evidence" value="ECO:0007669"/>
    <property type="project" value="UniProtKB-KW"/>
</dbReference>
<evidence type="ECO:0000256" key="9">
    <source>
        <dbReference type="SAM" id="MobiDB-lite"/>
    </source>
</evidence>
<evidence type="ECO:0000256" key="4">
    <source>
        <dbReference type="ARBA" id="ARBA00022723"/>
    </source>
</evidence>
<evidence type="ECO:0000256" key="2">
    <source>
        <dbReference type="ARBA" id="ARBA00007261"/>
    </source>
</evidence>
<evidence type="ECO:0000259" key="11">
    <source>
        <dbReference type="Pfam" id="PF00675"/>
    </source>
</evidence>
<evidence type="ECO:0000256" key="7">
    <source>
        <dbReference type="ARBA" id="ARBA00023049"/>
    </source>
</evidence>
<dbReference type="RefSeq" id="WP_214623691.1">
    <property type="nucleotide sequence ID" value="NZ_JAHGAW010000007.1"/>
</dbReference>
<evidence type="ECO:0000256" key="5">
    <source>
        <dbReference type="ARBA" id="ARBA00022801"/>
    </source>
</evidence>
<keyword evidence="5" id="KW-0378">Hydrolase</keyword>